<dbReference type="PROSITE" id="PS51160">
    <property type="entry name" value="ACYLPHOSPHATASE_3"/>
    <property type="match status" value="1"/>
</dbReference>
<dbReference type="InterPro" id="IPR017968">
    <property type="entry name" value="Acylphosphatase_CS"/>
</dbReference>
<protein>
    <recommendedName>
        <fullName evidence="2 4">acylphosphatase</fullName>
        <ecNumber evidence="2 4">3.6.1.7</ecNumber>
    </recommendedName>
</protein>
<feature type="active site" evidence="4">
    <location>
        <position position="19"/>
    </location>
</feature>
<comment type="caution">
    <text evidence="7">The sequence shown here is derived from an EMBL/GenBank/DDBJ whole genome shotgun (WGS) entry which is preliminary data.</text>
</comment>
<comment type="similarity">
    <text evidence="1 5">Belongs to the acylphosphatase family.</text>
</comment>
<name>A0A2J0KWK6_9BACT</name>
<gene>
    <name evidence="7" type="ORF">COS99_01770</name>
</gene>
<dbReference type="AlphaFoldDB" id="A0A2J0KWK6"/>
<dbReference type="EC" id="3.6.1.7" evidence="2 4"/>
<evidence type="ECO:0000256" key="4">
    <source>
        <dbReference type="PROSITE-ProRule" id="PRU00520"/>
    </source>
</evidence>
<feature type="active site" evidence="4">
    <location>
        <position position="37"/>
    </location>
</feature>
<evidence type="ECO:0000313" key="7">
    <source>
        <dbReference type="EMBL" id="PIU42169.1"/>
    </source>
</evidence>
<dbReference type="InterPro" id="IPR036046">
    <property type="entry name" value="Acylphosphatase-like_dom_sf"/>
</dbReference>
<dbReference type="Pfam" id="PF00708">
    <property type="entry name" value="Acylphosphatase"/>
    <property type="match status" value="1"/>
</dbReference>
<dbReference type="SUPFAM" id="SSF54975">
    <property type="entry name" value="Acylphosphatase/BLUF domain-like"/>
    <property type="match status" value="1"/>
</dbReference>
<comment type="catalytic activity">
    <reaction evidence="3 4">
        <text>an acyl phosphate + H2O = a carboxylate + phosphate + H(+)</text>
        <dbReference type="Rhea" id="RHEA:14965"/>
        <dbReference type="ChEBI" id="CHEBI:15377"/>
        <dbReference type="ChEBI" id="CHEBI:15378"/>
        <dbReference type="ChEBI" id="CHEBI:29067"/>
        <dbReference type="ChEBI" id="CHEBI:43474"/>
        <dbReference type="ChEBI" id="CHEBI:59918"/>
        <dbReference type="EC" id="3.6.1.7"/>
    </reaction>
</comment>
<dbReference type="Gene3D" id="3.30.70.100">
    <property type="match status" value="1"/>
</dbReference>
<dbReference type="GO" id="GO:0003998">
    <property type="term" value="F:acylphosphatase activity"/>
    <property type="evidence" value="ECO:0007669"/>
    <property type="project" value="UniProtKB-EC"/>
</dbReference>
<evidence type="ECO:0000259" key="6">
    <source>
        <dbReference type="PROSITE" id="PS51160"/>
    </source>
</evidence>
<feature type="domain" description="Acylphosphatase-like" evidence="6">
    <location>
        <begin position="4"/>
        <end position="91"/>
    </location>
</feature>
<evidence type="ECO:0000256" key="3">
    <source>
        <dbReference type="ARBA" id="ARBA00047645"/>
    </source>
</evidence>
<dbReference type="PANTHER" id="PTHR47268">
    <property type="entry name" value="ACYLPHOSPHATASE"/>
    <property type="match status" value="1"/>
</dbReference>
<evidence type="ECO:0000256" key="1">
    <source>
        <dbReference type="ARBA" id="ARBA00005614"/>
    </source>
</evidence>
<dbReference type="InterPro" id="IPR020456">
    <property type="entry name" value="Acylphosphatase"/>
</dbReference>
<accession>A0A2J0KWK6</accession>
<dbReference type="PROSITE" id="PS00151">
    <property type="entry name" value="ACYLPHOSPHATASE_2"/>
    <property type="match status" value="1"/>
</dbReference>
<evidence type="ECO:0000313" key="8">
    <source>
        <dbReference type="Proteomes" id="UP000230052"/>
    </source>
</evidence>
<evidence type="ECO:0000256" key="2">
    <source>
        <dbReference type="ARBA" id="ARBA00012150"/>
    </source>
</evidence>
<proteinExistence type="inferred from homology"/>
<dbReference type="Proteomes" id="UP000230052">
    <property type="component" value="Unassembled WGS sequence"/>
</dbReference>
<keyword evidence="4" id="KW-0378">Hydrolase</keyword>
<evidence type="ECO:0000256" key="5">
    <source>
        <dbReference type="RuleBase" id="RU004168"/>
    </source>
</evidence>
<organism evidence="7 8">
    <name type="scientific">Candidatus Aquitaenariimonas noxiae</name>
    <dbReference type="NCBI Taxonomy" id="1974741"/>
    <lineage>
        <taxon>Bacteria</taxon>
        <taxon>Pseudomonadati</taxon>
        <taxon>Candidatus Omnitrophota</taxon>
        <taxon>Candidatus Aquitaenariimonas</taxon>
    </lineage>
</organism>
<dbReference type="EMBL" id="PEWV01000017">
    <property type="protein sequence ID" value="PIU42169.1"/>
    <property type="molecule type" value="Genomic_DNA"/>
</dbReference>
<reference evidence="7 8" key="1">
    <citation type="submission" date="2017-09" db="EMBL/GenBank/DDBJ databases">
        <title>Depth-based differentiation of microbial function through sediment-hosted aquifers and enrichment of novel symbionts in the deep terrestrial subsurface.</title>
        <authorList>
            <person name="Probst A.J."/>
            <person name="Ladd B."/>
            <person name="Jarett J.K."/>
            <person name="Geller-Mcgrath D.E."/>
            <person name="Sieber C.M."/>
            <person name="Emerson J.B."/>
            <person name="Anantharaman K."/>
            <person name="Thomas B.C."/>
            <person name="Malmstrom R."/>
            <person name="Stieglmeier M."/>
            <person name="Klingl A."/>
            <person name="Woyke T."/>
            <person name="Ryan C.M."/>
            <person name="Banfield J.F."/>
        </authorList>
    </citation>
    <scope>NUCLEOTIDE SEQUENCE [LARGE SCALE GENOMIC DNA]</scope>
    <source>
        <strain evidence="7">CG07_land_8_20_14_0_80_42_15</strain>
    </source>
</reference>
<dbReference type="InterPro" id="IPR001792">
    <property type="entry name" value="Acylphosphatase-like_dom"/>
</dbReference>
<dbReference type="PANTHER" id="PTHR47268:SF4">
    <property type="entry name" value="ACYLPHOSPHATASE"/>
    <property type="match status" value="1"/>
</dbReference>
<sequence length="91" mass="10784">MKKRIHLFYSGDVQGVGFRFTAVRAANLIGVGGWVKNLRDGRVEVLVEGEEDKINKFLEDIKTSPLKYYIRNIDYKWEEHKDEFQEFNIKF</sequence>